<dbReference type="Proteomes" id="UP000215509">
    <property type="component" value="Unassembled WGS sequence"/>
</dbReference>
<dbReference type="Gene3D" id="3.40.50.300">
    <property type="entry name" value="P-loop containing nucleotide triphosphate hydrolases"/>
    <property type="match status" value="1"/>
</dbReference>
<dbReference type="PANTHER" id="PTHR10695">
    <property type="entry name" value="DEPHOSPHO-COA KINASE-RELATED"/>
    <property type="match status" value="1"/>
</dbReference>
<dbReference type="SUPFAM" id="SSF52540">
    <property type="entry name" value="P-loop containing nucleoside triphosphate hydrolases"/>
    <property type="match status" value="1"/>
</dbReference>
<reference evidence="10 11" key="1">
    <citation type="submission" date="2017-07" db="EMBL/GenBank/DDBJ databases">
        <title>Genome sequencing and assembly of Paenibacillus rigui.</title>
        <authorList>
            <person name="Mayilraj S."/>
        </authorList>
    </citation>
    <scope>NUCLEOTIDE SEQUENCE [LARGE SCALE GENOMIC DNA]</scope>
    <source>
        <strain evidence="10 11">JCM 16352</strain>
    </source>
</reference>
<evidence type="ECO:0000256" key="1">
    <source>
        <dbReference type="ARBA" id="ARBA00009018"/>
    </source>
</evidence>
<keyword evidence="4 8" id="KW-0547">Nucleotide-binding</keyword>
<dbReference type="GO" id="GO:0015937">
    <property type="term" value="P:coenzyme A biosynthetic process"/>
    <property type="evidence" value="ECO:0007669"/>
    <property type="project" value="UniProtKB-UniRule"/>
</dbReference>
<dbReference type="EC" id="2.7.1.24" evidence="8 9"/>
<comment type="pathway">
    <text evidence="8">Cofactor biosynthesis; coenzyme A biosynthesis; CoA from (R)-pantothenate: step 5/5.</text>
</comment>
<dbReference type="OrthoDB" id="9812943at2"/>
<keyword evidence="6 8" id="KW-0067">ATP-binding</keyword>
<dbReference type="EMBL" id="NMQW01000033">
    <property type="protein sequence ID" value="OXM84330.1"/>
    <property type="molecule type" value="Genomic_DNA"/>
</dbReference>
<evidence type="ECO:0000256" key="8">
    <source>
        <dbReference type="HAMAP-Rule" id="MF_00376"/>
    </source>
</evidence>
<dbReference type="FunFam" id="3.40.50.300:FF:000991">
    <property type="entry name" value="Dephospho-CoA kinase"/>
    <property type="match status" value="1"/>
</dbReference>
<evidence type="ECO:0000256" key="9">
    <source>
        <dbReference type="NCBIfam" id="TIGR00152"/>
    </source>
</evidence>
<comment type="subcellular location">
    <subcellularLocation>
        <location evidence="8">Cytoplasm</location>
    </subcellularLocation>
</comment>
<dbReference type="GO" id="GO:0005737">
    <property type="term" value="C:cytoplasm"/>
    <property type="evidence" value="ECO:0007669"/>
    <property type="project" value="UniProtKB-SubCell"/>
</dbReference>
<dbReference type="HAMAP" id="MF_00376">
    <property type="entry name" value="Dephospho_CoA_kinase"/>
    <property type="match status" value="1"/>
</dbReference>
<dbReference type="InterPro" id="IPR001977">
    <property type="entry name" value="Depp_CoAkinase"/>
</dbReference>
<proteinExistence type="inferred from homology"/>
<evidence type="ECO:0000256" key="5">
    <source>
        <dbReference type="ARBA" id="ARBA00022777"/>
    </source>
</evidence>
<keyword evidence="5 8" id="KW-0418">Kinase</keyword>
<name>A0A229ULN8_9BACL</name>
<dbReference type="NCBIfam" id="TIGR00152">
    <property type="entry name" value="dephospho-CoA kinase"/>
    <property type="match status" value="1"/>
</dbReference>
<evidence type="ECO:0000256" key="2">
    <source>
        <dbReference type="ARBA" id="ARBA00022490"/>
    </source>
</evidence>
<dbReference type="GO" id="GO:0005524">
    <property type="term" value="F:ATP binding"/>
    <property type="evidence" value="ECO:0007669"/>
    <property type="project" value="UniProtKB-UniRule"/>
</dbReference>
<keyword evidence="7 8" id="KW-0173">Coenzyme A biosynthesis</keyword>
<gene>
    <name evidence="8" type="primary">coaE</name>
    <name evidence="10" type="ORF">CF651_21345</name>
</gene>
<dbReference type="Pfam" id="PF01121">
    <property type="entry name" value="CoaE"/>
    <property type="match status" value="1"/>
</dbReference>
<dbReference type="PANTHER" id="PTHR10695:SF46">
    <property type="entry name" value="BIFUNCTIONAL COENZYME A SYNTHASE-RELATED"/>
    <property type="match status" value="1"/>
</dbReference>
<dbReference type="RefSeq" id="WP_094016902.1">
    <property type="nucleotide sequence ID" value="NZ_NMQW01000033.1"/>
</dbReference>
<dbReference type="UniPathway" id="UPA00241">
    <property type="reaction ID" value="UER00356"/>
</dbReference>
<comment type="caution">
    <text evidence="10">The sequence shown here is derived from an EMBL/GenBank/DDBJ whole genome shotgun (WGS) entry which is preliminary data.</text>
</comment>
<evidence type="ECO:0000313" key="11">
    <source>
        <dbReference type="Proteomes" id="UP000215509"/>
    </source>
</evidence>
<sequence length="198" mass="22274">MNIGLTGGIACGKSTVSGMLVQRGAMLVDADRIAREVVEPGMPALSQIVERWGPELLLPDGSLHRKKLGEIVFGNPQALQQLQEITHPPIRATIRERMAEYERSNPDKLVVVDIPLLYESGLQSMFEAVMVVYVPRTVQLDRLMLRDGLSREQAEQRLQAQMDIERKKELADIVIDNQGTMEQTEGQVEAFLKERRLL</sequence>
<dbReference type="PROSITE" id="PS51219">
    <property type="entry name" value="DPCK"/>
    <property type="match status" value="1"/>
</dbReference>
<comment type="function">
    <text evidence="8">Catalyzes the phosphorylation of the 3'-hydroxyl group of dephosphocoenzyme A to form coenzyme A.</text>
</comment>
<evidence type="ECO:0000256" key="6">
    <source>
        <dbReference type="ARBA" id="ARBA00022840"/>
    </source>
</evidence>
<keyword evidence="2 8" id="KW-0963">Cytoplasm</keyword>
<protein>
    <recommendedName>
        <fullName evidence="8 9">Dephospho-CoA kinase</fullName>
        <ecNumber evidence="8 9">2.7.1.24</ecNumber>
    </recommendedName>
    <alternativeName>
        <fullName evidence="8">Dephosphocoenzyme A kinase</fullName>
    </alternativeName>
</protein>
<dbReference type="AlphaFoldDB" id="A0A229ULN8"/>
<dbReference type="InterPro" id="IPR027417">
    <property type="entry name" value="P-loop_NTPase"/>
</dbReference>
<keyword evidence="3 8" id="KW-0808">Transferase</keyword>
<comment type="similarity">
    <text evidence="1 8">Belongs to the CoaE family.</text>
</comment>
<keyword evidence="11" id="KW-1185">Reference proteome</keyword>
<evidence type="ECO:0000256" key="4">
    <source>
        <dbReference type="ARBA" id="ARBA00022741"/>
    </source>
</evidence>
<organism evidence="10 11">
    <name type="scientific">Paenibacillus rigui</name>
    <dbReference type="NCBI Taxonomy" id="554312"/>
    <lineage>
        <taxon>Bacteria</taxon>
        <taxon>Bacillati</taxon>
        <taxon>Bacillota</taxon>
        <taxon>Bacilli</taxon>
        <taxon>Bacillales</taxon>
        <taxon>Paenibacillaceae</taxon>
        <taxon>Paenibacillus</taxon>
    </lineage>
</organism>
<evidence type="ECO:0000256" key="7">
    <source>
        <dbReference type="ARBA" id="ARBA00022993"/>
    </source>
</evidence>
<feature type="binding site" evidence="8">
    <location>
        <begin position="10"/>
        <end position="15"/>
    </location>
    <ligand>
        <name>ATP</name>
        <dbReference type="ChEBI" id="CHEBI:30616"/>
    </ligand>
</feature>
<comment type="catalytic activity">
    <reaction evidence="8">
        <text>3'-dephospho-CoA + ATP = ADP + CoA + H(+)</text>
        <dbReference type="Rhea" id="RHEA:18245"/>
        <dbReference type="ChEBI" id="CHEBI:15378"/>
        <dbReference type="ChEBI" id="CHEBI:30616"/>
        <dbReference type="ChEBI" id="CHEBI:57287"/>
        <dbReference type="ChEBI" id="CHEBI:57328"/>
        <dbReference type="ChEBI" id="CHEBI:456216"/>
        <dbReference type="EC" id="2.7.1.24"/>
    </reaction>
</comment>
<evidence type="ECO:0000256" key="3">
    <source>
        <dbReference type="ARBA" id="ARBA00022679"/>
    </source>
</evidence>
<dbReference type="GO" id="GO:0004140">
    <property type="term" value="F:dephospho-CoA kinase activity"/>
    <property type="evidence" value="ECO:0007669"/>
    <property type="project" value="UniProtKB-UniRule"/>
</dbReference>
<evidence type="ECO:0000313" key="10">
    <source>
        <dbReference type="EMBL" id="OXM84330.1"/>
    </source>
</evidence>
<dbReference type="CDD" id="cd02022">
    <property type="entry name" value="DPCK"/>
    <property type="match status" value="1"/>
</dbReference>
<accession>A0A229ULN8</accession>